<name>A0A0D3IMN5_EMIH1</name>
<dbReference type="EnsemblProtists" id="EOD12520">
    <property type="protein sequence ID" value="EOD12520"/>
    <property type="gene ID" value="EMIHUDRAFT_445978"/>
</dbReference>
<protein>
    <submittedName>
        <fullName evidence="1">Uncharacterized protein</fullName>
    </submittedName>
</protein>
<proteinExistence type="predicted"/>
<dbReference type="GeneID" id="17258670"/>
<dbReference type="KEGG" id="ehx:EMIHUDRAFT_445978"/>
<reference evidence="2" key="1">
    <citation type="journal article" date="2013" name="Nature">
        <title>Pan genome of the phytoplankton Emiliania underpins its global distribution.</title>
        <authorList>
            <person name="Read B.A."/>
            <person name="Kegel J."/>
            <person name="Klute M.J."/>
            <person name="Kuo A."/>
            <person name="Lefebvre S.C."/>
            <person name="Maumus F."/>
            <person name="Mayer C."/>
            <person name="Miller J."/>
            <person name="Monier A."/>
            <person name="Salamov A."/>
            <person name="Young J."/>
            <person name="Aguilar M."/>
            <person name="Claverie J.M."/>
            <person name="Frickenhaus S."/>
            <person name="Gonzalez K."/>
            <person name="Herman E.K."/>
            <person name="Lin Y.C."/>
            <person name="Napier J."/>
            <person name="Ogata H."/>
            <person name="Sarno A.F."/>
            <person name="Shmutz J."/>
            <person name="Schroeder D."/>
            <person name="de Vargas C."/>
            <person name="Verret F."/>
            <person name="von Dassow P."/>
            <person name="Valentin K."/>
            <person name="Van de Peer Y."/>
            <person name="Wheeler G."/>
            <person name="Dacks J.B."/>
            <person name="Delwiche C.F."/>
            <person name="Dyhrman S.T."/>
            <person name="Glockner G."/>
            <person name="John U."/>
            <person name="Richards T."/>
            <person name="Worden A.Z."/>
            <person name="Zhang X."/>
            <person name="Grigoriev I.V."/>
            <person name="Allen A.E."/>
            <person name="Bidle K."/>
            <person name="Borodovsky M."/>
            <person name="Bowler C."/>
            <person name="Brownlee C."/>
            <person name="Cock J.M."/>
            <person name="Elias M."/>
            <person name="Gladyshev V.N."/>
            <person name="Groth M."/>
            <person name="Guda C."/>
            <person name="Hadaegh A."/>
            <person name="Iglesias-Rodriguez M.D."/>
            <person name="Jenkins J."/>
            <person name="Jones B.M."/>
            <person name="Lawson T."/>
            <person name="Leese F."/>
            <person name="Lindquist E."/>
            <person name="Lobanov A."/>
            <person name="Lomsadze A."/>
            <person name="Malik S.B."/>
            <person name="Marsh M.E."/>
            <person name="Mackinder L."/>
            <person name="Mock T."/>
            <person name="Mueller-Roeber B."/>
            <person name="Pagarete A."/>
            <person name="Parker M."/>
            <person name="Probert I."/>
            <person name="Quesneville H."/>
            <person name="Raines C."/>
            <person name="Rensing S.A."/>
            <person name="Riano-Pachon D.M."/>
            <person name="Richier S."/>
            <person name="Rokitta S."/>
            <person name="Shiraiwa Y."/>
            <person name="Soanes D.M."/>
            <person name="van der Giezen M."/>
            <person name="Wahlund T.M."/>
            <person name="Williams B."/>
            <person name="Wilson W."/>
            <person name="Wolfe G."/>
            <person name="Wurch L.L."/>
        </authorList>
    </citation>
    <scope>NUCLEOTIDE SEQUENCE</scope>
</reference>
<organism evidence="1 2">
    <name type="scientific">Emiliania huxleyi (strain CCMP1516)</name>
    <dbReference type="NCBI Taxonomy" id="280463"/>
    <lineage>
        <taxon>Eukaryota</taxon>
        <taxon>Haptista</taxon>
        <taxon>Haptophyta</taxon>
        <taxon>Prymnesiophyceae</taxon>
        <taxon>Isochrysidales</taxon>
        <taxon>Noelaerhabdaceae</taxon>
        <taxon>Emiliania</taxon>
    </lineage>
</organism>
<keyword evidence="2" id="KW-1185">Reference proteome</keyword>
<dbReference type="Proteomes" id="UP000013827">
    <property type="component" value="Unassembled WGS sequence"/>
</dbReference>
<sequence length="174" mass="18379">MEHLAYHAGELGKAVMWNLGMGGDDATARNGEFALSPEHYAYEGYQAQKAEQSAAFLAGQEEVPGLLGAFNHTCLIPLNRSLVAGNGTLTWYDEQLDGPLGYGSCADSSVLGAVILFLLVVLIATSSRSGGGVASRAFDYTGYKATLPTAPKGPKPTKKEMQQLKERARGAALV</sequence>
<evidence type="ECO:0000313" key="2">
    <source>
        <dbReference type="Proteomes" id="UP000013827"/>
    </source>
</evidence>
<dbReference type="AlphaFoldDB" id="A0A0D3IMN5"/>
<reference evidence="1" key="2">
    <citation type="submission" date="2024-10" db="UniProtKB">
        <authorList>
            <consortium name="EnsemblProtists"/>
        </authorList>
    </citation>
    <scope>IDENTIFICATION</scope>
</reference>
<accession>A0A0D3IMN5</accession>
<dbReference type="RefSeq" id="XP_005764949.1">
    <property type="nucleotide sequence ID" value="XM_005764892.1"/>
</dbReference>
<dbReference type="HOGENOM" id="CLU_1565794_0_0_1"/>
<dbReference type="PaxDb" id="2903-EOD12520"/>
<evidence type="ECO:0000313" key="1">
    <source>
        <dbReference type="EnsemblProtists" id="EOD12520"/>
    </source>
</evidence>